<dbReference type="EMBL" id="KK914794">
    <property type="protein sequence ID" value="KDP27782.1"/>
    <property type="molecule type" value="Genomic_DNA"/>
</dbReference>
<evidence type="ECO:0000313" key="3">
    <source>
        <dbReference type="Proteomes" id="UP000027138"/>
    </source>
</evidence>
<dbReference type="InterPro" id="IPR052657">
    <property type="entry name" value="PDP_family_Arabidopsis"/>
</dbReference>
<feature type="region of interest" description="Disordered" evidence="1">
    <location>
        <begin position="253"/>
        <end position="281"/>
    </location>
</feature>
<sequence length="515" mass="57915">MRVGHAMVKDQQKGQKDLYKEKGKVDVLRASYSSQRQQGFLSSSVKKSSIRGGNLVLQKIDALLPEKTEFLCQRERNFNFGCVKKRSMLKGSGLVDARTDYDLNCANLVNRSQNLEQNQSRLSNYLGTQHVQVDGGTATHSNSRLWREVLVTGSDAVDKRQKELRRTHEYLTTEKVVVANKIRKTKQESKLESEMEHLHEHLEITHNEALCRPEICANIRWEVSQSDAEKISFEELKNLSELMSLSTKKKIRKEKSLKSQGTNAKDIDVTMGEKPTKSSLEKPETLKRVAKPSVLLIQFPPQSILPSVSELKARFARFGPFEHPPRVFWKSSTCRVIFKYESDAQVARRYAVQKASLFGDVKVLYDVEVLQVPAPALPKSSKQSLEATSSKIPQLTSISTSYSTESRSTAPGKQHLPAVHSKSCLKNAQADEEFFTKGVGGNLHVNFMCSGDGNHGDEQPAVNRVVQSDYHPNITSSSSQGTHDDNENNLKKVVLPLPPWLPHSYWISNLDLQIC</sequence>
<dbReference type="OrthoDB" id="1751607at2759"/>
<proteinExistence type="predicted"/>
<name>A0A067JV80_JATCU</name>
<dbReference type="STRING" id="180498.A0A067JV80"/>
<organism evidence="2 3">
    <name type="scientific">Jatropha curcas</name>
    <name type="common">Barbados nut</name>
    <dbReference type="NCBI Taxonomy" id="180498"/>
    <lineage>
        <taxon>Eukaryota</taxon>
        <taxon>Viridiplantae</taxon>
        <taxon>Streptophyta</taxon>
        <taxon>Embryophyta</taxon>
        <taxon>Tracheophyta</taxon>
        <taxon>Spermatophyta</taxon>
        <taxon>Magnoliopsida</taxon>
        <taxon>eudicotyledons</taxon>
        <taxon>Gunneridae</taxon>
        <taxon>Pentapetalae</taxon>
        <taxon>rosids</taxon>
        <taxon>fabids</taxon>
        <taxon>Malpighiales</taxon>
        <taxon>Euphorbiaceae</taxon>
        <taxon>Crotonoideae</taxon>
        <taxon>Jatropheae</taxon>
        <taxon>Jatropha</taxon>
    </lineage>
</organism>
<gene>
    <name evidence="2" type="ORF">JCGZ_18862</name>
</gene>
<protein>
    <submittedName>
        <fullName evidence="2">Uncharacterized protein</fullName>
    </submittedName>
</protein>
<dbReference type="PANTHER" id="PTHR10688:SF5">
    <property type="entry name" value="PWWP DOMAIN-CONTAINING PROTEIN 1-RELATED"/>
    <property type="match status" value="1"/>
</dbReference>
<reference evidence="2 3" key="1">
    <citation type="journal article" date="2014" name="PLoS ONE">
        <title>Global Analysis of Gene Expression Profiles in Physic Nut (Jatropha curcas L.) Seedlings Exposed to Salt Stress.</title>
        <authorList>
            <person name="Zhang L."/>
            <person name="Zhang C."/>
            <person name="Wu P."/>
            <person name="Chen Y."/>
            <person name="Li M."/>
            <person name="Jiang H."/>
            <person name="Wu G."/>
        </authorList>
    </citation>
    <scope>NUCLEOTIDE SEQUENCE [LARGE SCALE GENOMIC DNA]</scope>
    <source>
        <strain evidence="3">cv. GZQX0401</strain>
        <tissue evidence="2">Young leaves</tissue>
    </source>
</reference>
<evidence type="ECO:0000256" key="1">
    <source>
        <dbReference type="SAM" id="MobiDB-lite"/>
    </source>
</evidence>
<keyword evidence="3" id="KW-1185">Reference proteome</keyword>
<evidence type="ECO:0000313" key="2">
    <source>
        <dbReference type="EMBL" id="KDP27782.1"/>
    </source>
</evidence>
<accession>A0A067JV80</accession>
<dbReference type="Proteomes" id="UP000027138">
    <property type="component" value="Unassembled WGS sequence"/>
</dbReference>
<dbReference type="PANTHER" id="PTHR10688">
    <property type="entry name" value="PWWP DOMAIN-CONTAINING PROTEIN"/>
    <property type="match status" value="1"/>
</dbReference>
<dbReference type="AlphaFoldDB" id="A0A067JV80"/>